<dbReference type="Pfam" id="PF00271">
    <property type="entry name" value="Helicase_C"/>
    <property type="match status" value="1"/>
</dbReference>
<dbReference type="EMBL" id="LAVO01000005">
    <property type="protein sequence ID" value="KOS11507.1"/>
    <property type="molecule type" value="Genomic_DNA"/>
</dbReference>
<dbReference type="InterPro" id="IPR001650">
    <property type="entry name" value="Helicase_C-like"/>
</dbReference>
<dbReference type="InterPro" id="IPR049730">
    <property type="entry name" value="SNF2/RAD54-like_C"/>
</dbReference>
<feature type="region of interest" description="Disordered" evidence="2">
    <location>
        <begin position="1"/>
        <end position="23"/>
    </location>
</feature>
<dbReference type="KEGG" id="mcw:A8L33_10060"/>
<dbReference type="Proteomes" id="UP000037737">
    <property type="component" value="Unassembled WGS sequence"/>
</dbReference>
<dbReference type="GO" id="GO:0004386">
    <property type="term" value="F:helicase activity"/>
    <property type="evidence" value="ECO:0007669"/>
    <property type="project" value="UniProtKB-KW"/>
</dbReference>
<name>A0A0M8MJR4_9MICO</name>
<reference evidence="5" key="1">
    <citation type="submission" date="2015-04" db="EMBL/GenBank/DDBJ databases">
        <title>Complete genome sequence of Microbacterium chocolatum SIT 101, a bacterium enantioselectively hydrolyzing mesomeric diesters.</title>
        <authorList>
            <person name="Li X."/>
            <person name="Xu Y."/>
        </authorList>
    </citation>
    <scope>NUCLEOTIDE SEQUENCE [LARGE SCALE GENOMIC DNA]</scope>
    <source>
        <strain evidence="5">SIT 101</strain>
    </source>
</reference>
<keyword evidence="5" id="KW-0067">ATP-binding</keyword>
<proteinExistence type="predicted"/>
<keyword evidence="5" id="KW-0547">Nucleotide-binding</keyword>
<dbReference type="InterPro" id="IPR038718">
    <property type="entry name" value="SNF2-like_sf"/>
</dbReference>
<evidence type="ECO:0000256" key="2">
    <source>
        <dbReference type="SAM" id="MobiDB-lite"/>
    </source>
</evidence>
<dbReference type="PATRIC" id="fig|84292.3.peg.1259"/>
<evidence type="ECO:0000259" key="4">
    <source>
        <dbReference type="PROSITE" id="PS51194"/>
    </source>
</evidence>
<keyword evidence="5" id="KW-0347">Helicase</keyword>
<dbReference type="InterPro" id="IPR027417">
    <property type="entry name" value="P-loop_NTPase"/>
</dbReference>
<dbReference type="GO" id="GO:0015616">
    <property type="term" value="F:DNA translocase activity"/>
    <property type="evidence" value="ECO:0007669"/>
    <property type="project" value="TreeGrafter"/>
</dbReference>
<dbReference type="InterPro" id="IPR014001">
    <property type="entry name" value="Helicase_ATP-bd"/>
</dbReference>
<dbReference type="OrthoDB" id="9760715at2"/>
<dbReference type="PANTHER" id="PTHR45629:SF7">
    <property type="entry name" value="DNA EXCISION REPAIR PROTEIN ERCC-6-RELATED"/>
    <property type="match status" value="1"/>
</dbReference>
<dbReference type="PROSITE" id="PS51194">
    <property type="entry name" value="HELICASE_CTER"/>
    <property type="match status" value="1"/>
</dbReference>
<evidence type="ECO:0000313" key="6">
    <source>
        <dbReference type="Proteomes" id="UP000037737"/>
    </source>
</evidence>
<dbReference type="CDD" id="cd18793">
    <property type="entry name" value="SF2_C_SNF"/>
    <property type="match status" value="1"/>
</dbReference>
<accession>A0A0M8MJR4</accession>
<keyword evidence="6" id="KW-1185">Reference proteome</keyword>
<dbReference type="InterPro" id="IPR000330">
    <property type="entry name" value="SNF2_N"/>
</dbReference>
<organism evidence="5 6">
    <name type="scientific">Microbacterium aurantiacum</name>
    <dbReference type="NCBI Taxonomy" id="162393"/>
    <lineage>
        <taxon>Bacteria</taxon>
        <taxon>Bacillati</taxon>
        <taxon>Actinomycetota</taxon>
        <taxon>Actinomycetes</taxon>
        <taxon>Micrococcales</taxon>
        <taxon>Microbacteriaceae</taxon>
        <taxon>Microbacterium</taxon>
    </lineage>
</organism>
<dbReference type="SMART" id="SM00490">
    <property type="entry name" value="HELICc"/>
    <property type="match status" value="1"/>
</dbReference>
<evidence type="ECO:0000256" key="1">
    <source>
        <dbReference type="ARBA" id="ARBA00022801"/>
    </source>
</evidence>
<evidence type="ECO:0000313" key="5">
    <source>
        <dbReference type="EMBL" id="KOS11507.1"/>
    </source>
</evidence>
<sequence>MTSHWRDLLGTGGRDGDGDGGETLALGLELRRREPYDPARWEPRGVATVTTATLTGVAGDLHVALRPLMRGSRGDWIRGDVSWESLRRGPSRFRPDQVRWFAELHALSRVARPEAPLPTTGDVVVLDEIVSTHVWPHLRAASDAGVPLVSATGHQEVTLAEAASARVAVDPRRGGGLRLSADIELSGLAPAAAVICPVGRSGLYAAEARGDVVRLILAAVPLPMPLPRLLLDGAVDVPASDTDAFLVETYPRLARSAPLSIADGVPPPPEDRPTLGVDVTYRDDGVAEYGMRWRYPGAGVAFDDDAASAGVVRDAEGEARIIAFLEGLWSAADAEFQPSAVLADADAAAFATAILPELDAHPDIVVTVEGTPPTTEALRGDPRIRITAVPSSDPDWFDLGILVWIDGRPVPFGALVRALSRGRARMKLADGGWFSLRHPALRRLKDLLDEAGDLDEWETGPRIARSQISLWADFEDLADESDAAAEWRALVAAFADDGSPAAPPDVPAGIRATLRPYQRDGLSWLARLHDHRLGGILADDMGLGKTLQLLSLVARDRERGGRRPWLVVAPTSVITTWHREAARFAPDLRVALIDGTAARRDRTVLDVAATADVVVASYGVVRIDADEFAALTWAGLILDEAQFVKNPATRIHRAVAAIRADGVFAVTGTPMENSVEDLWALLSLTAPGLFPSRRRFREEYVRPLTRTDGDAPTPLAVAAGRSHRARQRENLRRRTRPFLLRRTKEHVAPELPAKQEQEIEVRLSPAHRALYDRVLQRERQKILGLLDDLDRQRFIVFRSLTLLRMLSLAPALIDERDAGLGSAKLDVLVERIAEVRAEGHRVLVFSQFTSFLDLAGARLSEAGIVHTRLDGTTRGRDEVVEEFRSGRAPVFLISLKAGGFGLTLTEAEYVFLLDPWWNPAAESQAVDRAHRIGQSRSVFVYRLIAAGTIEEKVRALQQRKADLIRGVLDDGAAFADVLDASDIRSLLEP</sequence>
<dbReference type="SMART" id="SM00487">
    <property type="entry name" value="DEXDc"/>
    <property type="match status" value="1"/>
</dbReference>
<feature type="domain" description="Helicase C-terminal" evidence="4">
    <location>
        <begin position="824"/>
        <end position="982"/>
    </location>
</feature>
<dbReference type="Gene3D" id="3.40.50.10810">
    <property type="entry name" value="Tandem AAA-ATPase domain"/>
    <property type="match status" value="1"/>
</dbReference>
<dbReference type="PROSITE" id="PS51192">
    <property type="entry name" value="HELICASE_ATP_BIND_1"/>
    <property type="match status" value="1"/>
</dbReference>
<feature type="domain" description="Helicase ATP-binding" evidence="3">
    <location>
        <begin position="526"/>
        <end position="688"/>
    </location>
</feature>
<comment type="caution">
    <text evidence="5">The sequence shown here is derived from an EMBL/GenBank/DDBJ whole genome shotgun (WGS) entry which is preliminary data.</text>
</comment>
<protein>
    <submittedName>
        <fullName evidence="5">DNA/RNA helicase</fullName>
    </submittedName>
</protein>
<dbReference type="Pfam" id="PF00176">
    <property type="entry name" value="SNF2-rel_dom"/>
    <property type="match status" value="1"/>
</dbReference>
<dbReference type="InterPro" id="IPR050496">
    <property type="entry name" value="SNF2_RAD54_helicase_repair"/>
</dbReference>
<dbReference type="GO" id="GO:0016787">
    <property type="term" value="F:hydrolase activity"/>
    <property type="evidence" value="ECO:0007669"/>
    <property type="project" value="UniProtKB-KW"/>
</dbReference>
<dbReference type="Gene3D" id="3.40.50.300">
    <property type="entry name" value="P-loop containing nucleotide triphosphate hydrolases"/>
    <property type="match status" value="1"/>
</dbReference>
<dbReference type="SUPFAM" id="SSF52540">
    <property type="entry name" value="P-loop containing nucleoside triphosphate hydrolases"/>
    <property type="match status" value="2"/>
</dbReference>
<keyword evidence="1" id="KW-0378">Hydrolase</keyword>
<evidence type="ECO:0000259" key="3">
    <source>
        <dbReference type="PROSITE" id="PS51192"/>
    </source>
</evidence>
<dbReference type="PANTHER" id="PTHR45629">
    <property type="entry name" value="SNF2/RAD54 FAMILY MEMBER"/>
    <property type="match status" value="1"/>
</dbReference>
<dbReference type="AlphaFoldDB" id="A0A0M8MJR4"/>
<gene>
    <name evidence="5" type="ORF">XI38_06170</name>
</gene>
<dbReference type="GO" id="GO:0005524">
    <property type="term" value="F:ATP binding"/>
    <property type="evidence" value="ECO:0007669"/>
    <property type="project" value="InterPro"/>
</dbReference>